<name>A0A1H7UQR7_STIAU</name>
<keyword evidence="2" id="KW-1185">Reference proteome</keyword>
<proteinExistence type="predicted"/>
<gene>
    <name evidence="1" type="ORF">SAMN05444354_110157</name>
</gene>
<accession>A0A1H7UQR7</accession>
<reference evidence="2" key="1">
    <citation type="submission" date="2016-10" db="EMBL/GenBank/DDBJ databases">
        <authorList>
            <person name="Varghese N."/>
            <person name="Submissions S."/>
        </authorList>
    </citation>
    <scope>NUCLEOTIDE SEQUENCE [LARGE SCALE GENOMIC DNA]</scope>
    <source>
        <strain evidence="2">DSM 17044</strain>
    </source>
</reference>
<evidence type="ECO:0000313" key="2">
    <source>
        <dbReference type="Proteomes" id="UP000182719"/>
    </source>
</evidence>
<dbReference type="EMBL" id="FOAP01000010">
    <property type="protein sequence ID" value="SEL99311.1"/>
    <property type="molecule type" value="Genomic_DNA"/>
</dbReference>
<dbReference type="Proteomes" id="UP000182719">
    <property type="component" value="Unassembled WGS sequence"/>
</dbReference>
<sequence>MSILLSLSMTAWLAASPPVEGLWEGPVTCPPQASAPGQTPPPFPLTVFITQGAEGLEGFMGSPQQGLSAQLKTLSVEENSLRLTASVPHHYQAELAGPLEGSTWKATLTQGPVSCTAELQREPDVQLKKLPIPPTFQTRPAWSWLSIGEMLFRHYGVLGAGDPPGFPTQCTIVRTLFAGNPRFECNSNCNFCKSMAGGSTYEVLGMLTDFPRKRTTPSRQPPRLFAAAAPVLDSGEVRRELEQGNPVLVGLNPGAPSAVTEPGLNSFFPPLHLALITGALKTQATTWYLVNDPYPFPQLSANPYVQNQGIPLMGLRSGAPTPLAYWLREDTLKSKLRWKESFLVRVEPLAAPTPPPAPRGEGAH</sequence>
<protein>
    <submittedName>
        <fullName evidence="1">Uncharacterized protein</fullName>
    </submittedName>
</protein>
<dbReference type="AlphaFoldDB" id="A0A1H7UQR7"/>
<organism evidence="1 2">
    <name type="scientific">Stigmatella aurantiaca</name>
    <dbReference type="NCBI Taxonomy" id="41"/>
    <lineage>
        <taxon>Bacteria</taxon>
        <taxon>Pseudomonadati</taxon>
        <taxon>Myxococcota</taxon>
        <taxon>Myxococcia</taxon>
        <taxon>Myxococcales</taxon>
        <taxon>Cystobacterineae</taxon>
        <taxon>Archangiaceae</taxon>
        <taxon>Stigmatella</taxon>
    </lineage>
</organism>
<dbReference type="RefSeq" id="WP_245768705.1">
    <property type="nucleotide sequence ID" value="NZ_FOAP01000010.1"/>
</dbReference>
<evidence type="ECO:0000313" key="1">
    <source>
        <dbReference type="EMBL" id="SEL99311.1"/>
    </source>
</evidence>